<dbReference type="EMBL" id="JFHC01000302">
    <property type="protein sequence ID" value="KDR37495.1"/>
    <property type="molecule type" value="Genomic_DNA"/>
</dbReference>
<dbReference type="PANTHER" id="PTHR33678">
    <property type="entry name" value="BLL1576 PROTEIN"/>
    <property type="match status" value="1"/>
</dbReference>
<feature type="non-terminal residue" evidence="3">
    <location>
        <position position="165"/>
    </location>
</feature>
<dbReference type="InterPro" id="IPR024474">
    <property type="entry name" value="Znf_dom_IS66"/>
</dbReference>
<dbReference type="Pfam" id="PF13007">
    <property type="entry name" value="LZ_Tnp_IS66"/>
    <property type="match status" value="1"/>
</dbReference>
<comment type="caution">
    <text evidence="3">The sequence shown here is derived from an EMBL/GenBank/DDBJ whole genome shotgun (WGS) entry which is preliminary data.</text>
</comment>
<accession>A0A069PA06</accession>
<gene>
    <name evidence="3" type="ORF">BG61_20440</name>
</gene>
<evidence type="ECO:0000259" key="2">
    <source>
        <dbReference type="Pfam" id="PF13007"/>
    </source>
</evidence>
<sequence length="165" mass="18297">LRFSDAKLAQLTHEMAVLKRWKFAARSEKLGHEQQSLLDEAIDADLAAIELELERLSTEPKTKDAPNKPRRAPLPANLPRVHVHHEPESTVCGCGCELKRIGEDVSEKLDYTPGVFTVERHVRGKWVCARCETLTQAPVPAHVIDKGIPTAGLLAHVLVSKHGDH</sequence>
<dbReference type="RefSeq" id="WP_174479767.1">
    <property type="nucleotide sequence ID" value="NZ_JFHC01000302.1"/>
</dbReference>
<protein>
    <submittedName>
        <fullName evidence="3">Transposase</fullName>
    </submittedName>
</protein>
<dbReference type="InterPro" id="IPR052344">
    <property type="entry name" value="Transposase-related"/>
</dbReference>
<feature type="domain" description="Transposase TnpC homeodomain" evidence="2">
    <location>
        <begin position="10"/>
        <end position="83"/>
    </location>
</feature>
<dbReference type="PANTHER" id="PTHR33678:SF1">
    <property type="entry name" value="BLL1576 PROTEIN"/>
    <property type="match status" value="1"/>
</dbReference>
<evidence type="ECO:0000313" key="3">
    <source>
        <dbReference type="EMBL" id="KDR37495.1"/>
    </source>
</evidence>
<evidence type="ECO:0000313" key="4">
    <source>
        <dbReference type="Proteomes" id="UP000027466"/>
    </source>
</evidence>
<evidence type="ECO:0000259" key="1">
    <source>
        <dbReference type="Pfam" id="PF13005"/>
    </source>
</evidence>
<reference evidence="3 4" key="1">
    <citation type="submission" date="2014-03" db="EMBL/GenBank/DDBJ databases">
        <title>Draft Genome Sequences of Four Burkholderia Strains.</title>
        <authorList>
            <person name="Liu X.Y."/>
            <person name="Li C.X."/>
            <person name="Xu J.H."/>
        </authorList>
    </citation>
    <scope>NUCLEOTIDE SEQUENCE [LARGE SCALE GENOMIC DNA]</scope>
    <source>
        <strain evidence="3 4">DSM 50014</strain>
    </source>
</reference>
<name>A0A069PA06_9BURK</name>
<feature type="domain" description="Transposase IS66 zinc-finger binding" evidence="1">
    <location>
        <begin position="90"/>
        <end position="132"/>
    </location>
</feature>
<dbReference type="InterPro" id="IPR024463">
    <property type="entry name" value="Transposase_TnpC_homeodom"/>
</dbReference>
<dbReference type="AlphaFoldDB" id="A0A069PA06"/>
<organism evidence="3 4">
    <name type="scientific">Caballeronia glathei</name>
    <dbReference type="NCBI Taxonomy" id="60547"/>
    <lineage>
        <taxon>Bacteria</taxon>
        <taxon>Pseudomonadati</taxon>
        <taxon>Pseudomonadota</taxon>
        <taxon>Betaproteobacteria</taxon>
        <taxon>Burkholderiales</taxon>
        <taxon>Burkholderiaceae</taxon>
        <taxon>Caballeronia</taxon>
    </lineage>
</organism>
<keyword evidence="4" id="KW-1185">Reference proteome</keyword>
<proteinExistence type="predicted"/>
<dbReference type="Proteomes" id="UP000027466">
    <property type="component" value="Unassembled WGS sequence"/>
</dbReference>
<dbReference type="Pfam" id="PF13005">
    <property type="entry name" value="zf-IS66"/>
    <property type="match status" value="1"/>
</dbReference>
<feature type="non-terminal residue" evidence="3">
    <location>
        <position position="1"/>
    </location>
</feature>